<protein>
    <submittedName>
        <fullName evidence="2">Uncharacterized protein</fullName>
    </submittedName>
</protein>
<feature type="non-terminal residue" evidence="2">
    <location>
        <position position="75"/>
    </location>
</feature>
<organism evidence="2">
    <name type="scientific">Pararge aegeria</name>
    <name type="common">speckled wood butterfly</name>
    <dbReference type="NCBI Taxonomy" id="116150"/>
    <lineage>
        <taxon>Eukaryota</taxon>
        <taxon>Metazoa</taxon>
        <taxon>Ecdysozoa</taxon>
        <taxon>Arthropoda</taxon>
        <taxon>Hexapoda</taxon>
        <taxon>Insecta</taxon>
        <taxon>Pterygota</taxon>
        <taxon>Neoptera</taxon>
        <taxon>Endopterygota</taxon>
        <taxon>Lepidoptera</taxon>
        <taxon>Glossata</taxon>
        <taxon>Ditrysia</taxon>
        <taxon>Papilionoidea</taxon>
        <taxon>Nymphalidae</taxon>
        <taxon>Satyrinae</taxon>
        <taxon>Satyrini</taxon>
        <taxon>Parargina</taxon>
        <taxon>Pararge</taxon>
    </lineage>
</organism>
<proteinExistence type="predicted"/>
<feature type="transmembrane region" description="Helical" evidence="1">
    <location>
        <begin position="49"/>
        <end position="66"/>
    </location>
</feature>
<name>S4NKT5_9NEOP</name>
<reference evidence="2" key="2">
    <citation type="submission" date="2013-05" db="EMBL/GenBank/DDBJ databases">
        <authorList>
            <person name="Carter J.-M."/>
            <person name="Baker S.C."/>
            <person name="Pink R."/>
            <person name="Carter D.R.F."/>
            <person name="Collins A."/>
            <person name="Tomlin J."/>
            <person name="Gibbs M."/>
            <person name="Breuker C.J."/>
        </authorList>
    </citation>
    <scope>NUCLEOTIDE SEQUENCE</scope>
    <source>
        <tissue evidence="2">Ovary</tissue>
    </source>
</reference>
<keyword evidence="1" id="KW-0812">Transmembrane</keyword>
<dbReference type="EMBL" id="GAIX01014886">
    <property type="protein sequence ID" value="JAA77674.1"/>
    <property type="molecule type" value="Transcribed_RNA"/>
</dbReference>
<evidence type="ECO:0000313" key="2">
    <source>
        <dbReference type="EMBL" id="JAA77674.1"/>
    </source>
</evidence>
<keyword evidence="1" id="KW-0472">Membrane</keyword>
<feature type="transmembrane region" description="Helical" evidence="1">
    <location>
        <begin position="12"/>
        <end position="29"/>
    </location>
</feature>
<feature type="non-terminal residue" evidence="2">
    <location>
        <position position="1"/>
    </location>
</feature>
<sequence>KIFANSAFKSYAGFGLILVCNTRIYNMVISPQSLTHTQLPFLSSKPSSSPFYVILLVGDVSFDSFFQNRLKRART</sequence>
<reference evidence="2" key="1">
    <citation type="journal article" date="2013" name="BMC Genomics">
        <title>Unscrambling butterfly oogenesis.</title>
        <authorList>
            <person name="Carter J.M."/>
            <person name="Baker S.C."/>
            <person name="Pink R."/>
            <person name="Carter D.R."/>
            <person name="Collins A."/>
            <person name="Tomlin J."/>
            <person name="Gibbs M."/>
            <person name="Breuker C.J."/>
        </authorList>
    </citation>
    <scope>NUCLEOTIDE SEQUENCE</scope>
    <source>
        <tissue evidence="2">Ovary</tissue>
    </source>
</reference>
<keyword evidence="1" id="KW-1133">Transmembrane helix</keyword>
<dbReference type="AlphaFoldDB" id="S4NKT5"/>
<accession>S4NKT5</accession>
<evidence type="ECO:0000256" key="1">
    <source>
        <dbReference type="SAM" id="Phobius"/>
    </source>
</evidence>